<keyword evidence="2" id="KW-0812">Transmembrane</keyword>
<evidence type="ECO:0000256" key="1">
    <source>
        <dbReference type="SAM" id="MobiDB-lite"/>
    </source>
</evidence>
<evidence type="ECO:0000256" key="2">
    <source>
        <dbReference type="SAM" id="Phobius"/>
    </source>
</evidence>
<feature type="region of interest" description="Disordered" evidence="1">
    <location>
        <begin position="28"/>
        <end position="54"/>
    </location>
</feature>
<accession>A0A6M5Z266</accession>
<keyword evidence="2" id="KW-0472">Membrane</keyword>
<keyword evidence="4" id="KW-1185">Reference proteome</keyword>
<dbReference type="Proteomes" id="UP000503447">
    <property type="component" value="Chromosome"/>
</dbReference>
<feature type="transmembrane region" description="Helical" evidence="2">
    <location>
        <begin position="6"/>
        <end position="25"/>
    </location>
</feature>
<keyword evidence="2" id="KW-1133">Transmembrane helix</keyword>
<protein>
    <submittedName>
        <fullName evidence="3">Uncharacterized protein</fullName>
    </submittedName>
</protein>
<sequence>MDPLHVGGLAVVAALLGVGGTYLVVRRLSPPGPTRATRPSTPKPPAAPRPAAPN</sequence>
<dbReference type="EMBL" id="CP053452">
    <property type="protein sequence ID" value="QJX00490.1"/>
    <property type="molecule type" value="Genomic_DNA"/>
</dbReference>
<dbReference type="KEGG" id="ftj:FTUN_8120"/>
<proteinExistence type="predicted"/>
<evidence type="ECO:0000313" key="4">
    <source>
        <dbReference type="Proteomes" id="UP000503447"/>
    </source>
</evidence>
<name>A0A6M5Z266_9BACT</name>
<dbReference type="RefSeq" id="WP_171475226.1">
    <property type="nucleotide sequence ID" value="NZ_CP053452.2"/>
</dbReference>
<organism evidence="3 4">
    <name type="scientific">Frigoriglobus tundricola</name>
    <dbReference type="NCBI Taxonomy" id="2774151"/>
    <lineage>
        <taxon>Bacteria</taxon>
        <taxon>Pseudomonadati</taxon>
        <taxon>Planctomycetota</taxon>
        <taxon>Planctomycetia</taxon>
        <taxon>Gemmatales</taxon>
        <taxon>Gemmataceae</taxon>
        <taxon>Frigoriglobus</taxon>
    </lineage>
</organism>
<feature type="compositionally biased region" description="Pro residues" evidence="1">
    <location>
        <begin position="41"/>
        <end position="54"/>
    </location>
</feature>
<gene>
    <name evidence="3" type="ORF">FTUN_8120</name>
</gene>
<dbReference type="AlphaFoldDB" id="A0A6M5Z266"/>
<reference evidence="4" key="1">
    <citation type="submission" date="2020-05" db="EMBL/GenBank/DDBJ databases">
        <title>Frigoriglobus tundricola gen. nov., sp. nov., a psychrotolerant cellulolytic planctomycete of the family Gemmataceae with two divergent copies of 16S rRNA gene.</title>
        <authorList>
            <person name="Kulichevskaya I.S."/>
            <person name="Ivanova A.A."/>
            <person name="Naumoff D.G."/>
            <person name="Beletsky A.V."/>
            <person name="Rijpstra W.I.C."/>
            <person name="Sinninghe Damste J.S."/>
            <person name="Mardanov A.V."/>
            <person name="Ravin N.V."/>
            <person name="Dedysh S.N."/>
        </authorList>
    </citation>
    <scope>NUCLEOTIDE SEQUENCE [LARGE SCALE GENOMIC DNA]</scope>
    <source>
        <strain evidence="4">PL17</strain>
    </source>
</reference>
<evidence type="ECO:0000313" key="3">
    <source>
        <dbReference type="EMBL" id="QJX00490.1"/>
    </source>
</evidence>